<sequence>TNNSRALTKADREEPPSDENGKAAAKDGNSETSGAPGEEHTGESLTVSGIINSVRKSRGARHTPPEGEHEKGQDDSNGSGNGRARGTKDTSGEYHIPYCLFNTNSLVNRLMEAGLTRAQATLIMTLVKYRVYETMEQLKSNMLTKSDLENDAYLFRAALQELRTETQMIRKNDQAILESQAAAINRDIESLAQRLNDEIANLRSDIQIELNNHKHDSSHEMKNLDMELHALASKYQVVVGEMKTDIEAVKLESIRRGLLAAVITTLSLLAIIWGPDLLHELNMQRKGKGEDTDESVNGTELTDSDLDNRRSRNPALSAAASDGISRYGRSGGAGPLGYGSLGEINLPQSSPTSYNPSRGRLLFPADSNGATGYNEAGESGTDDQGLRYRNHSHLNIQYDPTISAAEGHFGSTQQPPSSADAGDAENYDDWFDSYFYPPQDIAKHRTRSGTSASLMDSDPTFDSTIWRSAARSDRANASDTEGSGSAPLSQDGAVTNNHPLSANATPESKESSSNVSQANGQRLTHIPLHFKHSEPSGSENHRKGDEGNKD</sequence>
<feature type="coiled-coil region" evidence="8">
    <location>
        <begin position="181"/>
        <end position="212"/>
    </location>
</feature>
<dbReference type="OrthoDB" id="1552at2759"/>
<keyword evidence="11" id="KW-1185">Reference proteome</keyword>
<evidence type="ECO:0000256" key="3">
    <source>
        <dbReference type="ARBA" id="ARBA00022692"/>
    </source>
</evidence>
<dbReference type="AlphaFoldDB" id="A0A9W8HYK7"/>
<dbReference type="EMBL" id="JANBUO010000021">
    <property type="protein sequence ID" value="KAJ2808830.1"/>
    <property type="molecule type" value="Genomic_DNA"/>
</dbReference>
<feature type="region of interest" description="Disordered" evidence="9">
    <location>
        <begin position="366"/>
        <end position="386"/>
    </location>
</feature>
<evidence type="ECO:0000256" key="7">
    <source>
        <dbReference type="ARBA" id="ARBA00023136"/>
    </source>
</evidence>
<feature type="compositionally biased region" description="Basic and acidic residues" evidence="9">
    <location>
        <begin position="531"/>
        <end position="550"/>
    </location>
</feature>
<feature type="compositionally biased region" description="Basic and acidic residues" evidence="9">
    <location>
        <begin position="8"/>
        <end position="29"/>
    </location>
</feature>
<evidence type="ECO:0000256" key="1">
    <source>
        <dbReference type="ARBA" id="ARBA00004173"/>
    </source>
</evidence>
<organism evidence="10 11">
    <name type="scientific">Coemansia guatemalensis</name>
    <dbReference type="NCBI Taxonomy" id="2761395"/>
    <lineage>
        <taxon>Eukaryota</taxon>
        <taxon>Fungi</taxon>
        <taxon>Fungi incertae sedis</taxon>
        <taxon>Zoopagomycota</taxon>
        <taxon>Kickxellomycotina</taxon>
        <taxon>Kickxellomycetes</taxon>
        <taxon>Kickxellales</taxon>
        <taxon>Kickxellaceae</taxon>
        <taxon>Coemansia</taxon>
    </lineage>
</organism>
<dbReference type="Gene3D" id="1.20.5.340">
    <property type="match status" value="1"/>
</dbReference>
<evidence type="ECO:0000256" key="5">
    <source>
        <dbReference type="ARBA" id="ARBA00023054"/>
    </source>
</evidence>
<feature type="non-terminal residue" evidence="10">
    <location>
        <position position="1"/>
    </location>
</feature>
<dbReference type="Proteomes" id="UP001140094">
    <property type="component" value="Unassembled WGS sequence"/>
</dbReference>
<feature type="region of interest" description="Disordered" evidence="9">
    <location>
        <begin position="1"/>
        <end position="94"/>
    </location>
</feature>
<evidence type="ECO:0000313" key="10">
    <source>
        <dbReference type="EMBL" id="KAJ2808830.1"/>
    </source>
</evidence>
<protein>
    <submittedName>
        <fullName evidence="10">Uncharacterized protein</fullName>
    </submittedName>
</protein>
<dbReference type="PANTHER" id="PTHR14360:SF12">
    <property type="entry name" value="MOZ PROTEIN REPRESENTS A CHROMATIN-ASSOCIATED ACETYLTRANSFERASE"/>
    <property type="match status" value="1"/>
</dbReference>
<evidence type="ECO:0000256" key="6">
    <source>
        <dbReference type="ARBA" id="ARBA00023128"/>
    </source>
</evidence>
<name>A0A9W8HYK7_9FUNG</name>
<dbReference type="InterPro" id="IPR024461">
    <property type="entry name" value="CCDC90-like"/>
</dbReference>
<keyword evidence="3" id="KW-0812">Transmembrane</keyword>
<dbReference type="GO" id="GO:0005739">
    <property type="term" value="C:mitochondrion"/>
    <property type="evidence" value="ECO:0007669"/>
    <property type="project" value="UniProtKB-SubCell"/>
</dbReference>
<evidence type="ECO:0000256" key="4">
    <source>
        <dbReference type="ARBA" id="ARBA00022989"/>
    </source>
</evidence>
<evidence type="ECO:0000256" key="9">
    <source>
        <dbReference type="SAM" id="MobiDB-lite"/>
    </source>
</evidence>
<feature type="region of interest" description="Disordered" evidence="9">
    <location>
        <begin position="287"/>
        <end position="324"/>
    </location>
</feature>
<feature type="compositionally biased region" description="Polar residues" evidence="9">
    <location>
        <begin position="480"/>
        <end position="522"/>
    </location>
</feature>
<keyword evidence="6" id="KW-0496">Mitochondrion</keyword>
<reference evidence="10" key="1">
    <citation type="submission" date="2022-07" db="EMBL/GenBank/DDBJ databases">
        <title>Phylogenomic reconstructions and comparative analyses of Kickxellomycotina fungi.</title>
        <authorList>
            <person name="Reynolds N.K."/>
            <person name="Stajich J.E."/>
            <person name="Barry K."/>
            <person name="Grigoriev I.V."/>
            <person name="Crous P."/>
            <person name="Smith M.E."/>
        </authorList>
    </citation>
    <scope>NUCLEOTIDE SEQUENCE</scope>
    <source>
        <strain evidence="10">NRRL 1565</strain>
    </source>
</reference>
<evidence type="ECO:0000256" key="2">
    <source>
        <dbReference type="ARBA" id="ARBA00004370"/>
    </source>
</evidence>
<evidence type="ECO:0000256" key="8">
    <source>
        <dbReference type="SAM" id="Coils"/>
    </source>
</evidence>
<accession>A0A9W8HYK7</accession>
<comment type="subcellular location">
    <subcellularLocation>
        <location evidence="2">Membrane</location>
    </subcellularLocation>
    <subcellularLocation>
        <location evidence="1">Mitochondrion</location>
    </subcellularLocation>
</comment>
<keyword evidence="4" id="KW-1133">Transmembrane helix</keyword>
<proteinExistence type="predicted"/>
<keyword evidence="5 8" id="KW-0175">Coiled coil</keyword>
<dbReference type="PANTHER" id="PTHR14360">
    <property type="entry name" value="PROTEIN FMP32, MITOCHONDRIAL"/>
    <property type="match status" value="1"/>
</dbReference>
<comment type="caution">
    <text evidence="10">The sequence shown here is derived from an EMBL/GenBank/DDBJ whole genome shotgun (WGS) entry which is preliminary data.</text>
</comment>
<feature type="region of interest" description="Disordered" evidence="9">
    <location>
        <begin position="471"/>
        <end position="550"/>
    </location>
</feature>
<keyword evidence="7" id="KW-0472">Membrane</keyword>
<feature type="compositionally biased region" description="Basic and acidic residues" evidence="9">
    <location>
        <begin position="63"/>
        <end position="74"/>
    </location>
</feature>
<dbReference type="GO" id="GO:0016020">
    <property type="term" value="C:membrane"/>
    <property type="evidence" value="ECO:0007669"/>
    <property type="project" value="UniProtKB-SubCell"/>
</dbReference>
<evidence type="ECO:0000313" key="11">
    <source>
        <dbReference type="Proteomes" id="UP001140094"/>
    </source>
</evidence>
<gene>
    <name evidence="10" type="ORF">H4R20_000611</name>
</gene>
<dbReference type="Pfam" id="PF07798">
    <property type="entry name" value="CCDC90-like"/>
    <property type="match status" value="1"/>
</dbReference>